<evidence type="ECO:0000313" key="1">
    <source>
        <dbReference type="EMBL" id="EQB08037.1"/>
    </source>
</evidence>
<gene>
    <name evidence="1" type="ORF">L288_08910</name>
</gene>
<protein>
    <submittedName>
        <fullName evidence="1">Uncharacterized protein</fullName>
    </submittedName>
</protein>
<dbReference type="PATRIC" id="fig|1329909.3.peg.1722"/>
<keyword evidence="2" id="KW-1185">Reference proteome</keyword>
<dbReference type="EMBL" id="ATHO01000072">
    <property type="protein sequence ID" value="EQB08037.1"/>
    <property type="molecule type" value="Genomic_DNA"/>
</dbReference>
<dbReference type="Proteomes" id="UP000015525">
    <property type="component" value="Unassembled WGS sequence"/>
</dbReference>
<proteinExistence type="predicted"/>
<name>T0H4Y1_9SPHN</name>
<organism evidence="1 2">
    <name type="scientific">Sphingobium quisquiliarum P25</name>
    <dbReference type="NCBI Taxonomy" id="1329909"/>
    <lineage>
        <taxon>Bacteria</taxon>
        <taxon>Pseudomonadati</taxon>
        <taxon>Pseudomonadota</taxon>
        <taxon>Alphaproteobacteria</taxon>
        <taxon>Sphingomonadales</taxon>
        <taxon>Sphingomonadaceae</taxon>
        <taxon>Sphingobium</taxon>
    </lineage>
</organism>
<sequence length="41" mass="4073">MNAHFGIKGQKGTGGWRSVSHLPGSAELGGFCGPDRCAGGA</sequence>
<reference evidence="1 2" key="1">
    <citation type="journal article" date="2013" name="Genome Announc.">
        <title>Draft Genome Sequence of Sphingobium quisquiliarum Strain P25T, a Novel Hexachlorocyclohexane (HCH)-Degrading Bacterium Isolated from an HCH Dumpsite.</title>
        <authorList>
            <person name="Kumar Singh A."/>
            <person name="Sangwan N."/>
            <person name="Sharma A."/>
            <person name="Gupta V."/>
            <person name="Khurana J.P."/>
            <person name="Lal R."/>
        </authorList>
    </citation>
    <scope>NUCLEOTIDE SEQUENCE [LARGE SCALE GENOMIC DNA]</scope>
    <source>
        <strain evidence="1 2">P25</strain>
    </source>
</reference>
<accession>T0H4Y1</accession>
<comment type="caution">
    <text evidence="1">The sequence shown here is derived from an EMBL/GenBank/DDBJ whole genome shotgun (WGS) entry which is preliminary data.</text>
</comment>
<evidence type="ECO:0000313" key="2">
    <source>
        <dbReference type="Proteomes" id="UP000015525"/>
    </source>
</evidence>
<dbReference type="AlphaFoldDB" id="T0H4Y1"/>